<proteinExistence type="predicted"/>
<comment type="caution">
    <text evidence="2">The sequence shown here is derived from an EMBL/GenBank/DDBJ whole genome shotgun (WGS) entry which is preliminary data.</text>
</comment>
<dbReference type="PANTHER" id="PTHR33164">
    <property type="entry name" value="TRANSCRIPTIONAL REGULATOR, MARR FAMILY"/>
    <property type="match status" value="1"/>
</dbReference>
<evidence type="ECO:0000313" key="3">
    <source>
        <dbReference type="Proteomes" id="UP000586827"/>
    </source>
</evidence>
<gene>
    <name evidence="2" type="ORF">HLB23_10600</name>
</gene>
<organism evidence="2 3">
    <name type="scientific">Nocardia uniformis</name>
    <dbReference type="NCBI Taxonomy" id="53432"/>
    <lineage>
        <taxon>Bacteria</taxon>
        <taxon>Bacillati</taxon>
        <taxon>Actinomycetota</taxon>
        <taxon>Actinomycetes</taxon>
        <taxon>Mycobacteriales</taxon>
        <taxon>Nocardiaceae</taxon>
        <taxon>Nocardia</taxon>
    </lineage>
</organism>
<dbReference type="SUPFAM" id="SSF46785">
    <property type="entry name" value="Winged helix' DNA-binding domain"/>
    <property type="match status" value="1"/>
</dbReference>
<dbReference type="Gene3D" id="1.10.10.10">
    <property type="entry name" value="Winged helix-like DNA-binding domain superfamily/Winged helix DNA-binding domain"/>
    <property type="match status" value="1"/>
</dbReference>
<dbReference type="PROSITE" id="PS50995">
    <property type="entry name" value="HTH_MARR_2"/>
    <property type="match status" value="1"/>
</dbReference>
<dbReference type="InterPro" id="IPR039422">
    <property type="entry name" value="MarR/SlyA-like"/>
</dbReference>
<evidence type="ECO:0000313" key="2">
    <source>
        <dbReference type="EMBL" id="NNH70308.1"/>
    </source>
</evidence>
<dbReference type="GO" id="GO:0003700">
    <property type="term" value="F:DNA-binding transcription factor activity"/>
    <property type="evidence" value="ECO:0007669"/>
    <property type="project" value="InterPro"/>
</dbReference>
<dbReference type="GO" id="GO:0006950">
    <property type="term" value="P:response to stress"/>
    <property type="evidence" value="ECO:0007669"/>
    <property type="project" value="TreeGrafter"/>
</dbReference>
<reference evidence="2 3" key="1">
    <citation type="submission" date="2020-05" db="EMBL/GenBank/DDBJ databases">
        <title>MicrobeNet Type strains.</title>
        <authorList>
            <person name="Nicholson A.C."/>
        </authorList>
    </citation>
    <scope>NUCLEOTIDE SEQUENCE [LARGE SCALE GENOMIC DNA]</scope>
    <source>
        <strain evidence="2 3">JCM 3224</strain>
    </source>
</reference>
<dbReference type="EMBL" id="JABELX010000003">
    <property type="protein sequence ID" value="NNH70308.1"/>
    <property type="molecule type" value="Genomic_DNA"/>
</dbReference>
<dbReference type="InterPro" id="IPR036388">
    <property type="entry name" value="WH-like_DNA-bd_sf"/>
</dbReference>
<dbReference type="PRINTS" id="PR00598">
    <property type="entry name" value="HTHMARR"/>
</dbReference>
<evidence type="ECO:0000259" key="1">
    <source>
        <dbReference type="PROSITE" id="PS50995"/>
    </source>
</evidence>
<accession>A0A849BYH2</accession>
<keyword evidence="3" id="KW-1185">Reference proteome</keyword>
<protein>
    <submittedName>
        <fullName evidence="2">MarR family transcriptional regulator</fullName>
    </submittedName>
</protein>
<dbReference type="Pfam" id="PF01047">
    <property type="entry name" value="MarR"/>
    <property type="match status" value="1"/>
</dbReference>
<feature type="domain" description="HTH marR-type" evidence="1">
    <location>
        <begin position="1"/>
        <end position="138"/>
    </location>
</feature>
<dbReference type="InterPro" id="IPR036390">
    <property type="entry name" value="WH_DNA-bd_sf"/>
</dbReference>
<dbReference type="InterPro" id="IPR000835">
    <property type="entry name" value="HTH_MarR-typ"/>
</dbReference>
<dbReference type="Proteomes" id="UP000586827">
    <property type="component" value="Unassembled WGS sequence"/>
</dbReference>
<name>A0A849BYH2_9NOCA</name>
<sequence length="160" mass="17974">MVELERAMARIAYLLTRARRHDRAINAAGITVDRASVPLLRTLADAAEPMRLGELAIRLDVEAPHVTRQVQRLERTGLVERVADPDDRRAQRVQPTQSGHDVVEAIRSVQLRWMREALTAWSSEDLALLATLNHRMIDDFADHSSCLETGEAYPRTGTEG</sequence>
<dbReference type="PANTHER" id="PTHR33164:SF57">
    <property type="entry name" value="MARR-FAMILY TRANSCRIPTIONAL REGULATOR"/>
    <property type="match status" value="1"/>
</dbReference>
<dbReference type="AlphaFoldDB" id="A0A849BYH2"/>
<dbReference type="SMART" id="SM00347">
    <property type="entry name" value="HTH_MARR"/>
    <property type="match status" value="1"/>
</dbReference>